<accession>A0ABN0AGM9</accession>
<keyword evidence="2" id="KW-1185">Reference proteome</keyword>
<dbReference type="EMBL" id="ADNS01000004">
    <property type="protein sequence ID" value="EFG82067.1"/>
    <property type="molecule type" value="Genomic_DNA"/>
</dbReference>
<organism evidence="1 2">
    <name type="scientific">Corynebacterium ammoniagenes DSM 20306</name>
    <dbReference type="NCBI Taxonomy" id="649754"/>
    <lineage>
        <taxon>Bacteria</taxon>
        <taxon>Bacillati</taxon>
        <taxon>Actinomycetota</taxon>
        <taxon>Actinomycetes</taxon>
        <taxon>Mycobacteriales</taxon>
        <taxon>Corynebacteriaceae</taxon>
        <taxon>Corynebacterium</taxon>
    </lineage>
</organism>
<evidence type="ECO:0000313" key="1">
    <source>
        <dbReference type="EMBL" id="EFG82067.1"/>
    </source>
</evidence>
<reference evidence="1 2" key="1">
    <citation type="submission" date="2010-04" db="EMBL/GenBank/DDBJ databases">
        <authorList>
            <person name="Weinstock G."/>
            <person name="Sodergren E."/>
            <person name="Clifton S."/>
            <person name="Fulton L."/>
            <person name="Fulton B."/>
            <person name="Courtney L."/>
            <person name="Fronick C."/>
            <person name="Harrison M."/>
            <person name="Strong C."/>
            <person name="Farmer C."/>
            <person name="Delahaunty K."/>
            <person name="Markovic C."/>
            <person name="Hall O."/>
            <person name="Minx P."/>
            <person name="Tomlinson C."/>
            <person name="Mitreva M."/>
            <person name="Hou S."/>
            <person name="Wollam A."/>
            <person name="Pepin K.H."/>
            <person name="Johnson M."/>
            <person name="Bhonagiri V."/>
            <person name="Zhang X."/>
            <person name="Suruliraj S."/>
            <person name="Warren W."/>
            <person name="Chinwalla A."/>
            <person name="Mardis E.R."/>
            <person name="Wilson R.K."/>
        </authorList>
    </citation>
    <scope>NUCLEOTIDE SEQUENCE [LARGE SCALE GENOMIC DNA]</scope>
    <source>
        <strain evidence="1 2">DSM 20306</strain>
    </source>
</reference>
<protein>
    <submittedName>
        <fullName evidence="1">Uncharacterized protein</fullName>
    </submittedName>
</protein>
<dbReference type="Proteomes" id="UP000006015">
    <property type="component" value="Unassembled WGS sequence"/>
</dbReference>
<gene>
    <name evidence="1" type="ORF">HMPREF0281_00774</name>
</gene>
<sequence>MNTPIRRKATHAAGTNLAVASPVMISHQSTRKRFRNSHTALRSPIRVVPMGLPMEPRVLLRATPAMTHRYIQLAAMDSNMDNSQ</sequence>
<name>A0ABN0AGM9_CORAM</name>
<proteinExistence type="predicted"/>
<comment type="caution">
    <text evidence="1">The sequence shown here is derived from an EMBL/GenBank/DDBJ whole genome shotgun (WGS) entry which is preliminary data.</text>
</comment>
<evidence type="ECO:0000313" key="2">
    <source>
        <dbReference type="Proteomes" id="UP000006015"/>
    </source>
</evidence>